<evidence type="ECO:0000256" key="9">
    <source>
        <dbReference type="ARBA" id="ARBA00022490"/>
    </source>
</evidence>
<keyword evidence="23" id="KW-1185">Reference proteome</keyword>
<proteinExistence type="predicted"/>
<dbReference type="KEGG" id="obg:Verru16b_01633"/>
<dbReference type="CDD" id="cd04905">
    <property type="entry name" value="ACT_CM-PDT"/>
    <property type="match status" value="1"/>
</dbReference>
<dbReference type="EC" id="4.2.1.51" evidence="7"/>
<dbReference type="GO" id="GO:0005737">
    <property type="term" value="C:cytoplasm"/>
    <property type="evidence" value="ECO:0007669"/>
    <property type="project" value="UniProtKB-SubCell"/>
</dbReference>
<dbReference type="SUPFAM" id="SSF48600">
    <property type="entry name" value="Chorismate mutase II"/>
    <property type="match status" value="1"/>
</dbReference>
<organism evidence="22 23">
    <name type="scientific">Lacunisphaera limnophila</name>
    <dbReference type="NCBI Taxonomy" id="1838286"/>
    <lineage>
        <taxon>Bacteria</taxon>
        <taxon>Pseudomonadati</taxon>
        <taxon>Verrucomicrobiota</taxon>
        <taxon>Opitutia</taxon>
        <taxon>Opitutales</taxon>
        <taxon>Opitutaceae</taxon>
        <taxon>Lacunisphaera</taxon>
    </lineage>
</organism>
<evidence type="ECO:0000256" key="17">
    <source>
        <dbReference type="ARBA" id="ARBA00031520"/>
    </source>
</evidence>
<dbReference type="InterPro" id="IPR036979">
    <property type="entry name" value="CM_dom_sf"/>
</dbReference>
<evidence type="ECO:0000256" key="16">
    <source>
        <dbReference type="ARBA" id="ARBA00031175"/>
    </source>
</evidence>
<dbReference type="EC" id="5.4.99.5" evidence="6"/>
<evidence type="ECO:0000256" key="7">
    <source>
        <dbReference type="ARBA" id="ARBA00013147"/>
    </source>
</evidence>
<dbReference type="SUPFAM" id="SSF53850">
    <property type="entry name" value="Periplasmic binding protein-like II"/>
    <property type="match status" value="1"/>
</dbReference>
<dbReference type="Pfam" id="PF00800">
    <property type="entry name" value="PDT"/>
    <property type="match status" value="1"/>
</dbReference>
<dbReference type="InterPro" id="IPR002912">
    <property type="entry name" value="ACT_dom"/>
</dbReference>
<dbReference type="PROSITE" id="PS51671">
    <property type="entry name" value="ACT"/>
    <property type="match status" value="1"/>
</dbReference>
<dbReference type="InterPro" id="IPR045865">
    <property type="entry name" value="ACT-like_dom_sf"/>
</dbReference>
<gene>
    <name evidence="22" type="primary">pheA</name>
    <name evidence="22" type="ORF">Verru16b_01633</name>
</gene>
<evidence type="ECO:0000259" key="19">
    <source>
        <dbReference type="PROSITE" id="PS51168"/>
    </source>
</evidence>
<reference evidence="22 23" key="1">
    <citation type="submission" date="2016-06" db="EMBL/GenBank/DDBJ databases">
        <title>Three novel species with peptidoglycan cell walls form the new genus Lacunisphaera gen. nov. in the family Opitutaceae of the verrucomicrobial subdivision 4.</title>
        <authorList>
            <person name="Rast P."/>
            <person name="Gloeckner I."/>
            <person name="Jogler M."/>
            <person name="Boedeker C."/>
            <person name="Jeske O."/>
            <person name="Wiegand S."/>
            <person name="Reinhardt R."/>
            <person name="Schumann P."/>
            <person name="Rohde M."/>
            <person name="Spring S."/>
            <person name="Gloeckner F.O."/>
            <person name="Jogler C."/>
        </authorList>
    </citation>
    <scope>NUCLEOTIDE SEQUENCE [LARGE SCALE GENOMIC DNA]</scope>
    <source>
        <strain evidence="22 23">IG16b</strain>
    </source>
</reference>
<dbReference type="GO" id="GO:0004106">
    <property type="term" value="F:chorismate mutase activity"/>
    <property type="evidence" value="ECO:0007669"/>
    <property type="project" value="UniProtKB-EC"/>
</dbReference>
<evidence type="ECO:0000259" key="21">
    <source>
        <dbReference type="PROSITE" id="PS51671"/>
    </source>
</evidence>
<dbReference type="UniPathway" id="UPA00120">
    <property type="reaction ID" value="UER00203"/>
</dbReference>
<dbReference type="NCBIfam" id="NF008865">
    <property type="entry name" value="PRK11898.1"/>
    <property type="match status" value="1"/>
</dbReference>
<sequence>MKKQLAQVRAQIDALDQKVVRILNTRLKCAQRIGELKRGAKTRIYVAEREADVLRRVASANTGPLKPAALQAIYREIMSAAISLEKPLCVAYLGPEATNTHAAALRKFGSSVDYRPMATIADIFTAVEKGEADYGVVPVENSTEGSVRDSLDLFVETPLKIVAELHQEIEHTLLSREPLAKIKKVYSKDQALAQCRRWLQRHLPHAQLVDVDSTAYGVQIAAKEKGAAAIAPRLAGERYGVPVAATHIQDLKNNTSRFVFLGREASGSAGSGHDKTSLLVSLHHESGALLRALQPFNRRKLNLTRIESRPSKLKPWDYIFFLDVTGHYDDPAMQAALKELSRKCPLVKWLGSYPVAKR</sequence>
<dbReference type="Gene3D" id="1.20.59.10">
    <property type="entry name" value="Chorismate mutase"/>
    <property type="match status" value="1"/>
</dbReference>
<evidence type="ECO:0000256" key="5">
    <source>
        <dbReference type="ARBA" id="ARBA00004817"/>
    </source>
</evidence>
<dbReference type="FunFam" id="3.40.190.10:FF:000029">
    <property type="entry name" value="Chorismate mutase/Prephenate dehydratase"/>
    <property type="match status" value="1"/>
</dbReference>
<evidence type="ECO:0000256" key="1">
    <source>
        <dbReference type="ARBA" id="ARBA00000824"/>
    </source>
</evidence>
<dbReference type="UniPathway" id="UPA00121">
    <property type="reaction ID" value="UER00345"/>
</dbReference>
<evidence type="ECO:0000256" key="18">
    <source>
        <dbReference type="ARBA" id="ARBA00047848"/>
    </source>
</evidence>
<dbReference type="InterPro" id="IPR010957">
    <property type="entry name" value="G/b/e-P-prot_chorismate_mutase"/>
</dbReference>
<evidence type="ECO:0000313" key="22">
    <source>
        <dbReference type="EMBL" id="AOS44570.1"/>
    </source>
</evidence>
<keyword evidence="13" id="KW-0413">Isomerase</keyword>
<dbReference type="PANTHER" id="PTHR21022">
    <property type="entry name" value="PREPHENATE DEHYDRATASE P PROTEIN"/>
    <property type="match status" value="1"/>
</dbReference>
<comment type="pathway">
    <text evidence="5">Metabolic intermediate biosynthesis; prephenate biosynthesis; prephenate from chorismate: step 1/1.</text>
</comment>
<dbReference type="InterPro" id="IPR001086">
    <property type="entry name" value="Preph_deHydtase"/>
</dbReference>
<evidence type="ECO:0000256" key="3">
    <source>
        <dbReference type="ARBA" id="ARBA00004496"/>
    </source>
</evidence>
<evidence type="ECO:0000256" key="15">
    <source>
        <dbReference type="ARBA" id="ARBA00023268"/>
    </source>
</evidence>
<dbReference type="AlphaFoldDB" id="A0A1D8AUL7"/>
<feature type="domain" description="Chorismate mutase" evidence="19">
    <location>
        <begin position="1"/>
        <end position="89"/>
    </location>
</feature>
<dbReference type="InterPro" id="IPR002701">
    <property type="entry name" value="CM_II_prokaryot"/>
</dbReference>
<dbReference type="GO" id="GO:0004664">
    <property type="term" value="F:prephenate dehydratase activity"/>
    <property type="evidence" value="ECO:0007669"/>
    <property type="project" value="UniProtKB-EC"/>
</dbReference>
<dbReference type="EMBL" id="CP016094">
    <property type="protein sequence ID" value="AOS44570.1"/>
    <property type="molecule type" value="Genomic_DNA"/>
</dbReference>
<evidence type="ECO:0000256" key="14">
    <source>
        <dbReference type="ARBA" id="ARBA00023239"/>
    </source>
</evidence>
<dbReference type="STRING" id="1838286.Verru16b_01633"/>
<dbReference type="Gene3D" id="3.40.190.10">
    <property type="entry name" value="Periplasmic binding protein-like II"/>
    <property type="match status" value="2"/>
</dbReference>
<dbReference type="Gene3D" id="3.30.70.260">
    <property type="match status" value="1"/>
</dbReference>
<comment type="catalytic activity">
    <reaction evidence="18">
        <text>prephenate + H(+) = 3-phenylpyruvate + CO2 + H2O</text>
        <dbReference type="Rhea" id="RHEA:21648"/>
        <dbReference type="ChEBI" id="CHEBI:15377"/>
        <dbReference type="ChEBI" id="CHEBI:15378"/>
        <dbReference type="ChEBI" id="CHEBI:16526"/>
        <dbReference type="ChEBI" id="CHEBI:18005"/>
        <dbReference type="ChEBI" id="CHEBI:29934"/>
        <dbReference type="EC" id="4.2.1.51"/>
    </reaction>
</comment>
<dbReference type="InterPro" id="IPR036263">
    <property type="entry name" value="Chorismate_II_sf"/>
</dbReference>
<evidence type="ECO:0000256" key="4">
    <source>
        <dbReference type="ARBA" id="ARBA00004741"/>
    </source>
</evidence>
<dbReference type="PROSITE" id="PS00858">
    <property type="entry name" value="PREPHENATE_DEHYDR_2"/>
    <property type="match status" value="1"/>
</dbReference>
<dbReference type="Pfam" id="PF01842">
    <property type="entry name" value="ACT"/>
    <property type="match status" value="1"/>
</dbReference>
<evidence type="ECO:0000259" key="20">
    <source>
        <dbReference type="PROSITE" id="PS51171"/>
    </source>
</evidence>
<name>A0A1D8AUL7_9BACT</name>
<evidence type="ECO:0000256" key="10">
    <source>
        <dbReference type="ARBA" id="ARBA00022605"/>
    </source>
</evidence>
<dbReference type="RefSeq" id="WP_069961806.1">
    <property type="nucleotide sequence ID" value="NZ_CP016094.1"/>
</dbReference>
<dbReference type="PROSITE" id="PS51168">
    <property type="entry name" value="CHORISMATE_MUT_2"/>
    <property type="match status" value="1"/>
</dbReference>
<dbReference type="FunFam" id="3.30.70.260:FF:000012">
    <property type="entry name" value="Prephenate dehydratase"/>
    <property type="match status" value="1"/>
</dbReference>
<keyword evidence="14" id="KW-0456">Lyase</keyword>
<dbReference type="GO" id="GO:0046417">
    <property type="term" value="P:chorismate metabolic process"/>
    <property type="evidence" value="ECO:0007669"/>
    <property type="project" value="InterPro"/>
</dbReference>
<keyword evidence="11" id="KW-0057">Aromatic amino acid biosynthesis</keyword>
<evidence type="ECO:0000256" key="11">
    <source>
        <dbReference type="ARBA" id="ARBA00023141"/>
    </source>
</evidence>
<dbReference type="CDD" id="cd13630">
    <property type="entry name" value="PBP2_PDT_1"/>
    <property type="match status" value="1"/>
</dbReference>
<dbReference type="SUPFAM" id="SSF55021">
    <property type="entry name" value="ACT-like"/>
    <property type="match status" value="1"/>
</dbReference>
<dbReference type="PATRIC" id="fig|1838286.3.peg.1649"/>
<comment type="catalytic activity">
    <reaction evidence="1">
        <text>chorismate = prephenate</text>
        <dbReference type="Rhea" id="RHEA:13897"/>
        <dbReference type="ChEBI" id="CHEBI:29748"/>
        <dbReference type="ChEBI" id="CHEBI:29934"/>
        <dbReference type="EC" id="5.4.99.5"/>
    </reaction>
</comment>
<dbReference type="Proteomes" id="UP000095228">
    <property type="component" value="Chromosome"/>
</dbReference>
<feature type="domain" description="Prephenate dehydratase" evidence="20">
    <location>
        <begin position="89"/>
        <end position="263"/>
    </location>
</feature>
<protein>
    <recommendedName>
        <fullName evidence="8">Bifunctional chorismate mutase/prephenate dehydratase</fullName>
        <ecNumber evidence="7">4.2.1.51</ecNumber>
        <ecNumber evidence="6">5.4.99.5</ecNumber>
    </recommendedName>
    <alternativeName>
        <fullName evidence="17">Chorismate mutase-prephenate dehydratase</fullName>
    </alternativeName>
    <alternativeName>
        <fullName evidence="16">p-protein</fullName>
    </alternativeName>
</protein>
<dbReference type="PROSITE" id="PS51171">
    <property type="entry name" value="PREPHENATE_DEHYDR_3"/>
    <property type="match status" value="1"/>
</dbReference>
<dbReference type="GO" id="GO:0009094">
    <property type="term" value="P:L-phenylalanine biosynthetic process"/>
    <property type="evidence" value="ECO:0007669"/>
    <property type="project" value="UniProtKB-UniPathway"/>
</dbReference>
<dbReference type="PANTHER" id="PTHR21022:SF19">
    <property type="entry name" value="PREPHENATE DEHYDRATASE-RELATED"/>
    <property type="match status" value="1"/>
</dbReference>
<dbReference type="NCBIfam" id="TIGR01807">
    <property type="entry name" value="CM_P2"/>
    <property type="match status" value="1"/>
</dbReference>
<evidence type="ECO:0000313" key="23">
    <source>
        <dbReference type="Proteomes" id="UP000095228"/>
    </source>
</evidence>
<evidence type="ECO:0000256" key="8">
    <source>
        <dbReference type="ARBA" id="ARBA00014401"/>
    </source>
</evidence>
<dbReference type="InterPro" id="IPR018528">
    <property type="entry name" value="Preph_deHydtase_CS"/>
</dbReference>
<dbReference type="OrthoDB" id="9802281at2"/>
<evidence type="ECO:0000256" key="6">
    <source>
        <dbReference type="ARBA" id="ARBA00012404"/>
    </source>
</evidence>
<keyword evidence="15" id="KW-0511">Multifunctional enzyme</keyword>
<dbReference type="PIRSF" id="PIRSF001500">
    <property type="entry name" value="Chor_mut_pdt_Ppr"/>
    <property type="match status" value="1"/>
</dbReference>
<evidence type="ECO:0000256" key="12">
    <source>
        <dbReference type="ARBA" id="ARBA00023222"/>
    </source>
</evidence>
<keyword evidence="10" id="KW-0028">Amino-acid biosynthesis</keyword>
<evidence type="ECO:0000256" key="2">
    <source>
        <dbReference type="ARBA" id="ARBA00002364"/>
    </source>
</evidence>
<dbReference type="SMART" id="SM00830">
    <property type="entry name" value="CM_2"/>
    <property type="match status" value="1"/>
</dbReference>
<dbReference type="InterPro" id="IPR008242">
    <property type="entry name" value="Chor_mutase/pphenate_deHydtase"/>
</dbReference>
<feature type="domain" description="ACT" evidence="21">
    <location>
        <begin position="277"/>
        <end position="354"/>
    </location>
</feature>
<keyword evidence="9" id="KW-0963">Cytoplasm</keyword>
<comment type="function">
    <text evidence="2">Catalyzes the Claisen rearrangement of chorismate to prephenate and the decarboxylation/dehydration of prephenate to phenylpyruvate.</text>
</comment>
<evidence type="ECO:0000256" key="13">
    <source>
        <dbReference type="ARBA" id="ARBA00023235"/>
    </source>
</evidence>
<comment type="pathway">
    <text evidence="4">Amino-acid biosynthesis; L-phenylalanine biosynthesis; phenylpyruvate from prephenate: step 1/1.</text>
</comment>
<comment type="subcellular location">
    <subcellularLocation>
        <location evidence="3">Cytoplasm</location>
    </subcellularLocation>
</comment>
<keyword evidence="12" id="KW-0584">Phenylalanine biosynthesis</keyword>
<accession>A0A1D8AUL7</accession>
<dbReference type="Pfam" id="PF01817">
    <property type="entry name" value="CM_2"/>
    <property type="match status" value="1"/>
</dbReference>